<sequence>MSRSLCHIVATEDAGSRLDALCAARGLYASRSAAARAIEEGRVFVNGATVSKKHAVAAGDTIVYEVDEEPESVVVYGEPIDLDVRFEDEDMLVLSKQIGLVCHPSVDHAHGTLVNALIWHCGEDNLCNVQGEEADRLGIVHRLDRDTSGLMLAAKTDEAGRELMAQIQDRAVDRHYIALVHGIMAHDTGMIDAPIARSADERCRMAVRDVPSAREAITTFRVLERFEAGPKDDGYSLIECKLFTGRTHQIRVHMQYTRHPIVGDPVYNAHGPRDARAQLGLRRQFLHSYSIAFEHPTTGEPMAFADNLPRDLQEALDSLAARSLGKTEAGREVAELMATSPVPSVEGEVPDE</sequence>
<evidence type="ECO:0000256" key="5">
    <source>
        <dbReference type="PROSITE-ProRule" id="PRU00182"/>
    </source>
</evidence>
<dbReference type="PROSITE" id="PS01129">
    <property type="entry name" value="PSI_RLU"/>
    <property type="match status" value="1"/>
</dbReference>
<keyword evidence="3 6" id="KW-0413">Isomerase</keyword>
<evidence type="ECO:0000256" key="1">
    <source>
        <dbReference type="ARBA" id="ARBA00000073"/>
    </source>
</evidence>
<feature type="active site" evidence="4">
    <location>
        <position position="144"/>
    </location>
</feature>
<dbReference type="PROSITE" id="PS50889">
    <property type="entry name" value="S4"/>
    <property type="match status" value="1"/>
</dbReference>
<dbReference type="InterPro" id="IPR006145">
    <property type="entry name" value="PsdUridine_synth_RsuA/RluA"/>
</dbReference>
<name>A0A369P763_9ACTN</name>
<dbReference type="EMBL" id="PPUT01000002">
    <property type="protein sequence ID" value="RDC46708.1"/>
    <property type="molecule type" value="Genomic_DNA"/>
</dbReference>
<proteinExistence type="inferred from homology"/>
<evidence type="ECO:0000256" key="3">
    <source>
        <dbReference type="ARBA" id="ARBA00023235"/>
    </source>
</evidence>
<dbReference type="AlphaFoldDB" id="A0A369P763"/>
<dbReference type="RefSeq" id="WP_114548399.1">
    <property type="nucleotide sequence ID" value="NZ_PPUT01000002.1"/>
</dbReference>
<dbReference type="Proteomes" id="UP000253805">
    <property type="component" value="Unassembled WGS sequence"/>
</dbReference>
<protein>
    <recommendedName>
        <fullName evidence="6">Pseudouridine synthase</fullName>
        <ecNumber evidence="6">5.4.99.-</ecNumber>
    </recommendedName>
</protein>
<gene>
    <name evidence="8" type="ORF">C1850_01745</name>
</gene>
<evidence type="ECO:0000256" key="6">
    <source>
        <dbReference type="RuleBase" id="RU362028"/>
    </source>
</evidence>
<dbReference type="Gene3D" id="3.10.290.10">
    <property type="entry name" value="RNA-binding S4 domain"/>
    <property type="match status" value="1"/>
</dbReference>
<dbReference type="SMART" id="SM00363">
    <property type="entry name" value="S4"/>
    <property type="match status" value="1"/>
</dbReference>
<dbReference type="InterPro" id="IPR020103">
    <property type="entry name" value="PsdUridine_synth_cat_dom_sf"/>
</dbReference>
<dbReference type="Pfam" id="PF01479">
    <property type="entry name" value="S4"/>
    <property type="match status" value="1"/>
</dbReference>
<dbReference type="SUPFAM" id="SSF55120">
    <property type="entry name" value="Pseudouridine synthase"/>
    <property type="match status" value="1"/>
</dbReference>
<reference evidence="8 9" key="1">
    <citation type="journal article" date="2018" name="Elife">
        <title>Discovery and characterization of a prevalent human gut bacterial enzyme sufficient for the inactivation of a family of plant toxins.</title>
        <authorList>
            <person name="Koppel N."/>
            <person name="Bisanz J.E."/>
            <person name="Pandelia M.E."/>
            <person name="Turnbaugh P.J."/>
            <person name="Balskus E.P."/>
        </authorList>
    </citation>
    <scope>NUCLEOTIDE SEQUENCE [LARGE SCALE GENOMIC DNA]</scope>
    <source>
        <strain evidence="8 9">OB21 GAM 11</strain>
    </source>
</reference>
<evidence type="ECO:0000259" key="7">
    <source>
        <dbReference type="SMART" id="SM00363"/>
    </source>
</evidence>
<comment type="caution">
    <text evidence="8">The sequence shown here is derived from an EMBL/GenBank/DDBJ whole genome shotgun (WGS) entry which is preliminary data.</text>
</comment>
<organism evidence="8 9">
    <name type="scientific">Adlercreutzia equolifaciens subsp. celatus</name>
    <dbReference type="NCBI Taxonomy" id="394340"/>
    <lineage>
        <taxon>Bacteria</taxon>
        <taxon>Bacillati</taxon>
        <taxon>Actinomycetota</taxon>
        <taxon>Coriobacteriia</taxon>
        <taxon>Eggerthellales</taxon>
        <taxon>Eggerthellaceae</taxon>
        <taxon>Adlercreutzia</taxon>
    </lineage>
</organism>
<accession>A0A369P763</accession>
<evidence type="ECO:0000256" key="2">
    <source>
        <dbReference type="ARBA" id="ARBA00010876"/>
    </source>
</evidence>
<dbReference type="SUPFAM" id="SSF55174">
    <property type="entry name" value="Alpha-L RNA-binding motif"/>
    <property type="match status" value="1"/>
</dbReference>
<comment type="function">
    <text evidence="6">Responsible for synthesis of pseudouridine from uracil.</text>
</comment>
<dbReference type="EC" id="5.4.99.-" evidence="6"/>
<dbReference type="CDD" id="cd00165">
    <property type="entry name" value="S4"/>
    <property type="match status" value="1"/>
</dbReference>
<dbReference type="Pfam" id="PF00849">
    <property type="entry name" value="PseudoU_synth_2"/>
    <property type="match status" value="1"/>
</dbReference>
<evidence type="ECO:0000313" key="8">
    <source>
        <dbReference type="EMBL" id="RDC46708.1"/>
    </source>
</evidence>
<dbReference type="GO" id="GO:0120159">
    <property type="term" value="F:rRNA pseudouridine synthase activity"/>
    <property type="evidence" value="ECO:0007669"/>
    <property type="project" value="UniProtKB-ARBA"/>
</dbReference>
<dbReference type="GO" id="GO:0003723">
    <property type="term" value="F:RNA binding"/>
    <property type="evidence" value="ECO:0007669"/>
    <property type="project" value="UniProtKB-KW"/>
</dbReference>
<dbReference type="InterPro" id="IPR002942">
    <property type="entry name" value="S4_RNA-bd"/>
</dbReference>
<feature type="domain" description="RNA-binding S4" evidence="7">
    <location>
        <begin position="16"/>
        <end position="78"/>
    </location>
</feature>
<comment type="catalytic activity">
    <reaction evidence="1 6">
        <text>a uridine in RNA = a pseudouridine in RNA</text>
        <dbReference type="Rhea" id="RHEA:48348"/>
        <dbReference type="Rhea" id="RHEA-COMP:12068"/>
        <dbReference type="Rhea" id="RHEA-COMP:12069"/>
        <dbReference type="ChEBI" id="CHEBI:65314"/>
        <dbReference type="ChEBI" id="CHEBI:65315"/>
    </reaction>
</comment>
<dbReference type="NCBIfam" id="TIGR00005">
    <property type="entry name" value="rluA_subfam"/>
    <property type="match status" value="1"/>
</dbReference>
<dbReference type="InterPro" id="IPR006225">
    <property type="entry name" value="PsdUridine_synth_RluC/D"/>
</dbReference>
<keyword evidence="5" id="KW-0694">RNA-binding</keyword>
<dbReference type="InterPro" id="IPR006224">
    <property type="entry name" value="PsdUridine_synth_RluA-like_CS"/>
</dbReference>
<dbReference type="InterPro" id="IPR050188">
    <property type="entry name" value="RluA_PseudoU_synthase"/>
</dbReference>
<dbReference type="CDD" id="cd02869">
    <property type="entry name" value="PseudoU_synth_RluA_like"/>
    <property type="match status" value="1"/>
</dbReference>
<dbReference type="Gene3D" id="3.30.2350.10">
    <property type="entry name" value="Pseudouridine synthase"/>
    <property type="match status" value="1"/>
</dbReference>
<evidence type="ECO:0000313" key="9">
    <source>
        <dbReference type="Proteomes" id="UP000253805"/>
    </source>
</evidence>
<comment type="similarity">
    <text evidence="2 6">Belongs to the pseudouridine synthase RluA family.</text>
</comment>
<dbReference type="PANTHER" id="PTHR21600:SF44">
    <property type="entry name" value="RIBOSOMAL LARGE SUBUNIT PSEUDOURIDINE SYNTHASE D"/>
    <property type="match status" value="1"/>
</dbReference>
<dbReference type="GO" id="GO:0000455">
    <property type="term" value="P:enzyme-directed rRNA pseudouridine synthesis"/>
    <property type="evidence" value="ECO:0007669"/>
    <property type="project" value="UniProtKB-ARBA"/>
</dbReference>
<dbReference type="PANTHER" id="PTHR21600">
    <property type="entry name" value="MITOCHONDRIAL RNA PSEUDOURIDINE SYNTHASE"/>
    <property type="match status" value="1"/>
</dbReference>
<dbReference type="InterPro" id="IPR036986">
    <property type="entry name" value="S4_RNA-bd_sf"/>
</dbReference>
<evidence type="ECO:0000256" key="4">
    <source>
        <dbReference type="PIRSR" id="PIRSR606225-1"/>
    </source>
</evidence>